<dbReference type="EMBL" id="RWJN01000488">
    <property type="protein sequence ID" value="TCD61251.1"/>
    <property type="molecule type" value="Genomic_DNA"/>
</dbReference>
<accession>A0A4R0R2G8</accession>
<dbReference type="OrthoDB" id="3337916at2759"/>
<dbReference type="Gene3D" id="2.60.120.200">
    <property type="match status" value="1"/>
</dbReference>
<evidence type="ECO:0000313" key="4">
    <source>
        <dbReference type="Proteomes" id="UP000292702"/>
    </source>
</evidence>
<comment type="caution">
    <text evidence="3">The sequence shown here is derived from an EMBL/GenBank/DDBJ whole genome shotgun (WGS) entry which is preliminary data.</text>
</comment>
<dbReference type="Proteomes" id="UP000292702">
    <property type="component" value="Unassembled WGS sequence"/>
</dbReference>
<dbReference type="AlphaFoldDB" id="A0A4R0R2G8"/>
<feature type="domain" description="Polysaccharide lyase 14" evidence="2">
    <location>
        <begin position="72"/>
        <end position="265"/>
    </location>
</feature>
<feature type="region of interest" description="Disordered" evidence="1">
    <location>
        <begin position="1"/>
        <end position="23"/>
    </location>
</feature>
<dbReference type="Pfam" id="PF21294">
    <property type="entry name" value="Polysacc_lyase_14"/>
    <property type="match status" value="1"/>
</dbReference>
<gene>
    <name evidence="3" type="ORF">EIP91_008720</name>
</gene>
<evidence type="ECO:0000256" key="1">
    <source>
        <dbReference type="SAM" id="MobiDB-lite"/>
    </source>
</evidence>
<evidence type="ECO:0000313" key="3">
    <source>
        <dbReference type="EMBL" id="TCD61251.1"/>
    </source>
</evidence>
<keyword evidence="4" id="KW-1185">Reference proteome</keyword>
<feature type="compositionally biased region" description="Low complexity" evidence="1">
    <location>
        <begin position="1"/>
        <end position="21"/>
    </location>
</feature>
<organism evidence="3 4">
    <name type="scientific">Steccherinum ochraceum</name>
    <dbReference type="NCBI Taxonomy" id="92696"/>
    <lineage>
        <taxon>Eukaryota</taxon>
        <taxon>Fungi</taxon>
        <taxon>Dikarya</taxon>
        <taxon>Basidiomycota</taxon>
        <taxon>Agaricomycotina</taxon>
        <taxon>Agaricomycetes</taxon>
        <taxon>Polyporales</taxon>
        <taxon>Steccherinaceae</taxon>
        <taxon>Steccherinum</taxon>
    </lineage>
</organism>
<dbReference type="PANTHER" id="PTHR40124">
    <property type="match status" value="1"/>
</dbReference>
<dbReference type="PANTHER" id="PTHR40124:SF1">
    <property type="entry name" value="DISAGGREGATASE RELATED REPEAT PROTEIN"/>
    <property type="match status" value="1"/>
</dbReference>
<evidence type="ECO:0000259" key="2">
    <source>
        <dbReference type="Pfam" id="PF21294"/>
    </source>
</evidence>
<proteinExistence type="predicted"/>
<protein>
    <recommendedName>
        <fullName evidence="2">Polysaccharide lyase 14 domain-containing protein</fullName>
    </recommendedName>
</protein>
<name>A0A4R0R2G8_9APHY</name>
<dbReference type="STRING" id="92696.A0A4R0R2G8"/>
<sequence length="278" mass="30317">MRSHSSAGTPTPTPSSTPAKSDSLESLLFPKKSLSSWSTADGVDNQVPLSDATFRLTSSIKELTHKYVDFEGKKAMQAHYPEGSYNFQHEPRGGISFYAPGPSNVDLTSAKEATFGYSVWFPEGFEFNMGGKLPGLYGGDSDSDATSCSGGSRSNACQSVRLMWRTDGAGEFYTYLPPEFDANKRVCDVAPKSECNSVYGASVGRGSFTFKTGAWTTISERVKLNDAGQENGEIELFVEGESKVYVTGLVLRDNDAGRLRGIMMQDLLRWFDCRLGFS</sequence>
<dbReference type="InterPro" id="IPR048958">
    <property type="entry name" value="Polysacc_lyase_14"/>
</dbReference>
<reference evidence="3 4" key="1">
    <citation type="submission" date="2018-11" db="EMBL/GenBank/DDBJ databases">
        <title>Genome assembly of Steccherinum ochraceum LE-BIN_3174, the white-rot fungus of the Steccherinaceae family (The Residual Polyporoid clade, Polyporales, Basidiomycota).</title>
        <authorList>
            <person name="Fedorova T.V."/>
            <person name="Glazunova O.A."/>
            <person name="Landesman E.O."/>
            <person name="Moiseenko K.V."/>
            <person name="Psurtseva N.V."/>
            <person name="Savinova O.S."/>
            <person name="Shakhova N.V."/>
            <person name="Tyazhelova T.V."/>
            <person name="Vasina D.V."/>
        </authorList>
    </citation>
    <scope>NUCLEOTIDE SEQUENCE [LARGE SCALE GENOMIC DNA]</scope>
    <source>
        <strain evidence="3 4">LE-BIN_3174</strain>
    </source>
</reference>